<dbReference type="GO" id="GO:0015562">
    <property type="term" value="F:efflux transmembrane transporter activity"/>
    <property type="evidence" value="ECO:0007669"/>
    <property type="project" value="InterPro"/>
</dbReference>
<evidence type="ECO:0000256" key="7">
    <source>
        <dbReference type="ARBA" id="ARBA00023237"/>
    </source>
</evidence>
<evidence type="ECO:0000313" key="8">
    <source>
        <dbReference type="EMBL" id="PTE20063.1"/>
    </source>
</evidence>
<reference evidence="8 9" key="1">
    <citation type="submission" date="2018-03" db="EMBL/GenBank/DDBJ databases">
        <title>Cereibacter changlensis.</title>
        <authorList>
            <person name="Meyer T.E."/>
            <person name="Miller S."/>
            <person name="Lodha T."/>
            <person name="Gandham S."/>
            <person name="Chintalapati S."/>
            <person name="Chintalapati V.R."/>
        </authorList>
    </citation>
    <scope>NUCLEOTIDE SEQUENCE [LARGE SCALE GENOMIC DNA]</scope>
    <source>
        <strain evidence="8 9">JA139</strain>
    </source>
</reference>
<evidence type="ECO:0000256" key="1">
    <source>
        <dbReference type="ARBA" id="ARBA00004442"/>
    </source>
</evidence>
<comment type="caution">
    <text evidence="8">The sequence shown here is derived from an EMBL/GenBank/DDBJ whole genome shotgun (WGS) entry which is preliminary data.</text>
</comment>
<name>A0A2T4JQN8_9RHOB</name>
<dbReference type="GO" id="GO:0015288">
    <property type="term" value="F:porin activity"/>
    <property type="evidence" value="ECO:0007669"/>
    <property type="project" value="TreeGrafter"/>
</dbReference>
<dbReference type="PANTHER" id="PTHR30026">
    <property type="entry name" value="OUTER MEMBRANE PROTEIN TOLC"/>
    <property type="match status" value="1"/>
</dbReference>
<dbReference type="GO" id="GO:1990281">
    <property type="term" value="C:efflux pump complex"/>
    <property type="evidence" value="ECO:0007669"/>
    <property type="project" value="TreeGrafter"/>
</dbReference>
<keyword evidence="7" id="KW-0998">Cell outer membrane</keyword>
<dbReference type="AlphaFoldDB" id="A0A2T4JQN8"/>
<dbReference type="OrthoDB" id="7837365at2"/>
<evidence type="ECO:0000313" key="9">
    <source>
        <dbReference type="Proteomes" id="UP000241010"/>
    </source>
</evidence>
<dbReference type="Gene3D" id="1.20.1600.10">
    <property type="entry name" value="Outer membrane efflux proteins (OEP)"/>
    <property type="match status" value="1"/>
</dbReference>
<dbReference type="Pfam" id="PF02321">
    <property type="entry name" value="OEP"/>
    <property type="match status" value="2"/>
</dbReference>
<keyword evidence="4" id="KW-1134">Transmembrane beta strand</keyword>
<accession>A0A2T4JQN8</accession>
<keyword evidence="6" id="KW-0472">Membrane</keyword>
<evidence type="ECO:0000256" key="4">
    <source>
        <dbReference type="ARBA" id="ARBA00022452"/>
    </source>
</evidence>
<protein>
    <submittedName>
        <fullName evidence="8">TolC family protein</fullName>
    </submittedName>
</protein>
<dbReference type="GO" id="GO:0009279">
    <property type="term" value="C:cell outer membrane"/>
    <property type="evidence" value="ECO:0007669"/>
    <property type="project" value="UniProtKB-SubCell"/>
</dbReference>
<keyword evidence="3" id="KW-0813">Transport</keyword>
<evidence type="ECO:0000256" key="5">
    <source>
        <dbReference type="ARBA" id="ARBA00022692"/>
    </source>
</evidence>
<dbReference type="EMBL" id="PZKG01000141">
    <property type="protein sequence ID" value="PTE20063.1"/>
    <property type="molecule type" value="Genomic_DNA"/>
</dbReference>
<dbReference type="SUPFAM" id="SSF56954">
    <property type="entry name" value="Outer membrane efflux proteins (OEP)"/>
    <property type="match status" value="1"/>
</dbReference>
<sequence>MRPTYYNLGIPILNKGVRHAFAAASAVPRHRPGRRPAMRRSGGGALVAGLAVLMLSGQAVRAESVTLMQAYTRMMTAGIETGIIDADLAASAEGVKQAKGQRLPRVQLSLQYDQIQQEVISSDNETYAEGSSQYPKVTFNFSVRQPIYDAVRFRALPLARAQDAVRQADAEVARNRIVRDMIVAYFEVAQAQMRIRRAQAIIDGRADYVRSVEEDVAAGRREADVLIRAQGDSFAAESDRMEAEIGLAEALAGLQRYAGLDVTGVALDGARLGVVDLANIDRSMTEAALLSMSPDLQSARAAADVGKRQIASARGALQPTVDLVLDFEHQTTEGSLFGGGSKTQTVTGGAMLTVPIYEGGIRKSRVREAEAGLRAADLKVQQTERAVLARYKALIGAARATAARSGKLSSQLRLSEESVAAAQEQFDAGRASEGVLLEQRLRRDTLRLDVQSARLQQFRVQAELYALFGALDMKAISAQAGS</sequence>
<evidence type="ECO:0000256" key="3">
    <source>
        <dbReference type="ARBA" id="ARBA00022448"/>
    </source>
</evidence>
<evidence type="ECO:0000256" key="6">
    <source>
        <dbReference type="ARBA" id="ARBA00023136"/>
    </source>
</evidence>
<organism evidence="8 9">
    <name type="scientific">Cereibacter changlensis JA139</name>
    <dbReference type="NCBI Taxonomy" id="1188249"/>
    <lineage>
        <taxon>Bacteria</taxon>
        <taxon>Pseudomonadati</taxon>
        <taxon>Pseudomonadota</taxon>
        <taxon>Alphaproteobacteria</taxon>
        <taxon>Rhodobacterales</taxon>
        <taxon>Paracoccaceae</taxon>
        <taxon>Cereibacter</taxon>
    </lineage>
</organism>
<dbReference type="InterPro" id="IPR003423">
    <property type="entry name" value="OMP_efflux"/>
</dbReference>
<keyword evidence="5" id="KW-0812">Transmembrane</keyword>
<dbReference type="Proteomes" id="UP000241010">
    <property type="component" value="Unassembled WGS sequence"/>
</dbReference>
<dbReference type="PANTHER" id="PTHR30026:SF20">
    <property type="entry name" value="OUTER MEMBRANE PROTEIN TOLC"/>
    <property type="match status" value="1"/>
</dbReference>
<comment type="subcellular location">
    <subcellularLocation>
        <location evidence="1">Cell outer membrane</location>
    </subcellularLocation>
</comment>
<proteinExistence type="inferred from homology"/>
<comment type="similarity">
    <text evidence="2">Belongs to the outer membrane factor (OMF) (TC 1.B.17) family.</text>
</comment>
<keyword evidence="9" id="KW-1185">Reference proteome</keyword>
<evidence type="ECO:0000256" key="2">
    <source>
        <dbReference type="ARBA" id="ARBA00007613"/>
    </source>
</evidence>
<gene>
    <name evidence="8" type="ORF">C5F48_19560</name>
</gene>
<dbReference type="InterPro" id="IPR051906">
    <property type="entry name" value="TolC-like"/>
</dbReference>